<gene>
    <name evidence="8" type="ORF">TDIS_0042</name>
</gene>
<dbReference type="InterPro" id="IPR011010">
    <property type="entry name" value="DNA_brk_join_enz"/>
</dbReference>
<dbReference type="Gene3D" id="1.10.443.10">
    <property type="entry name" value="Intergrase catalytic core"/>
    <property type="match status" value="1"/>
</dbReference>
<evidence type="ECO:0000313" key="8">
    <source>
        <dbReference type="EMBL" id="OAQ21524.1"/>
    </source>
</evidence>
<organism evidence="8 9">
    <name type="scientific">Thermosulfurimonas dismutans</name>
    <dbReference type="NCBI Taxonomy" id="999894"/>
    <lineage>
        <taxon>Bacteria</taxon>
        <taxon>Pseudomonadati</taxon>
        <taxon>Thermodesulfobacteriota</taxon>
        <taxon>Thermodesulfobacteria</taxon>
        <taxon>Thermodesulfobacteriales</taxon>
        <taxon>Thermodesulfobacteriaceae</taxon>
        <taxon>Thermosulfurimonas</taxon>
    </lineage>
</organism>
<keyword evidence="2" id="KW-0229">DNA integration</keyword>
<dbReference type="GO" id="GO:0003677">
    <property type="term" value="F:DNA binding"/>
    <property type="evidence" value="ECO:0007669"/>
    <property type="project" value="UniProtKB-UniRule"/>
</dbReference>
<evidence type="ECO:0000256" key="5">
    <source>
        <dbReference type="PROSITE-ProRule" id="PRU01248"/>
    </source>
</evidence>
<dbReference type="PROSITE" id="PS51900">
    <property type="entry name" value="CB"/>
    <property type="match status" value="1"/>
</dbReference>
<dbReference type="STRING" id="999894.TDIS_0042"/>
<dbReference type="Pfam" id="PF14659">
    <property type="entry name" value="Phage_int_SAM_3"/>
    <property type="match status" value="1"/>
</dbReference>
<evidence type="ECO:0000256" key="2">
    <source>
        <dbReference type="ARBA" id="ARBA00022908"/>
    </source>
</evidence>
<feature type="domain" description="Core-binding (CB)" evidence="7">
    <location>
        <begin position="109"/>
        <end position="195"/>
    </location>
</feature>
<dbReference type="EMBL" id="LWLG01000001">
    <property type="protein sequence ID" value="OAQ21524.1"/>
    <property type="molecule type" value="Genomic_DNA"/>
</dbReference>
<evidence type="ECO:0000259" key="6">
    <source>
        <dbReference type="PROSITE" id="PS51898"/>
    </source>
</evidence>
<keyword evidence="3 5" id="KW-0238">DNA-binding</keyword>
<feature type="domain" description="Tyr recombinase" evidence="6">
    <location>
        <begin position="214"/>
        <end position="396"/>
    </location>
</feature>
<name>A0A179D600_9BACT</name>
<reference evidence="8 9" key="1">
    <citation type="submission" date="2016-04" db="EMBL/GenBank/DDBJ databases">
        <title>Genome analysis of Thermosulfurimonas dismutans, the first thermophilic sulfur-disproportionating bacterium of the phylum Thermodesulfobacteria.</title>
        <authorList>
            <person name="Mardanov A.V."/>
            <person name="Beletsky A.V."/>
            <person name="Kadnikov V.V."/>
            <person name="Slobodkin A.I."/>
            <person name="Ravin N.V."/>
        </authorList>
    </citation>
    <scope>NUCLEOTIDE SEQUENCE [LARGE SCALE GENOMIC DNA]</scope>
    <source>
        <strain evidence="8 9">S95</strain>
    </source>
</reference>
<dbReference type="InterPro" id="IPR010998">
    <property type="entry name" value="Integrase_recombinase_N"/>
</dbReference>
<dbReference type="Gene3D" id="1.10.150.130">
    <property type="match status" value="1"/>
</dbReference>
<evidence type="ECO:0000256" key="1">
    <source>
        <dbReference type="ARBA" id="ARBA00008857"/>
    </source>
</evidence>
<dbReference type="InterPro" id="IPR013762">
    <property type="entry name" value="Integrase-like_cat_sf"/>
</dbReference>
<proteinExistence type="inferred from homology"/>
<dbReference type="GO" id="GO:0015074">
    <property type="term" value="P:DNA integration"/>
    <property type="evidence" value="ECO:0007669"/>
    <property type="project" value="UniProtKB-KW"/>
</dbReference>
<dbReference type="GO" id="GO:0006310">
    <property type="term" value="P:DNA recombination"/>
    <property type="evidence" value="ECO:0007669"/>
    <property type="project" value="UniProtKB-KW"/>
</dbReference>
<evidence type="ECO:0000259" key="7">
    <source>
        <dbReference type="PROSITE" id="PS51900"/>
    </source>
</evidence>
<keyword evidence="9" id="KW-1185">Reference proteome</keyword>
<dbReference type="SUPFAM" id="SSF56349">
    <property type="entry name" value="DNA breaking-rejoining enzymes"/>
    <property type="match status" value="1"/>
</dbReference>
<comment type="similarity">
    <text evidence="1">Belongs to the 'phage' integrase family.</text>
</comment>
<dbReference type="Pfam" id="PF00589">
    <property type="entry name" value="Phage_integrase"/>
    <property type="match status" value="1"/>
</dbReference>
<dbReference type="AlphaFoldDB" id="A0A179D600"/>
<dbReference type="InterPro" id="IPR044068">
    <property type="entry name" value="CB"/>
</dbReference>
<sequence length="420" mass="49614">MIILEKFLESGELRRGRVHIRTKEKCPRCKRNFQETPVGLICPKCFTTPRRYFIDLSWQGRRIRLYSDKQGNPLSSFEQAKQLQQVIAFEIENRTFDPSRYVLRDQKEFLLPTYIERFIEHSERKGLKPSALKDRKRILRTHVLGFFMSLGINDIRDIRKKHIEEFVDHLRKRGKAPKTIYNIVAELKALLNYAHRREDLEKVPQFPEIKLPERIPAGLDLEVQLEILKRIPVEHRPIFQFMMTYGCRPGEARALMWDCVNFSSKEILIKRTFSYRKLVELPKEGKWKVLPMHSGIEEILRELARRKRSLFVFSHSRADHYGETLLSKLWRKACAEIGLEGVSLYEGVRHSFAYQLLKQGLSYEEIGAYMGHSDVRTTRKYARLNPKLITLAEVEDRSRKLVSLGDWLEKREKKASSNRE</sequence>
<comment type="caution">
    <text evidence="8">The sequence shown here is derived from an EMBL/GenBank/DDBJ whole genome shotgun (WGS) entry which is preliminary data.</text>
</comment>
<keyword evidence="4" id="KW-0233">DNA recombination</keyword>
<dbReference type="InterPro" id="IPR002104">
    <property type="entry name" value="Integrase_catalytic"/>
</dbReference>
<evidence type="ECO:0000256" key="4">
    <source>
        <dbReference type="ARBA" id="ARBA00023172"/>
    </source>
</evidence>
<dbReference type="PANTHER" id="PTHR30349">
    <property type="entry name" value="PHAGE INTEGRASE-RELATED"/>
    <property type="match status" value="1"/>
</dbReference>
<dbReference type="InterPro" id="IPR004107">
    <property type="entry name" value="Integrase_SAM-like_N"/>
</dbReference>
<dbReference type="PROSITE" id="PS51898">
    <property type="entry name" value="TYR_RECOMBINASE"/>
    <property type="match status" value="1"/>
</dbReference>
<dbReference type="CDD" id="cd01189">
    <property type="entry name" value="INT_ICEBs1_C_like"/>
    <property type="match status" value="1"/>
</dbReference>
<protein>
    <submittedName>
        <fullName evidence="8">Integrase</fullName>
    </submittedName>
</protein>
<evidence type="ECO:0000313" key="9">
    <source>
        <dbReference type="Proteomes" id="UP000078390"/>
    </source>
</evidence>
<dbReference type="InterPro" id="IPR050090">
    <property type="entry name" value="Tyrosine_recombinase_XerCD"/>
</dbReference>
<accession>A0A179D600</accession>
<dbReference type="PANTHER" id="PTHR30349:SF64">
    <property type="entry name" value="PROPHAGE INTEGRASE INTD-RELATED"/>
    <property type="match status" value="1"/>
</dbReference>
<evidence type="ECO:0000256" key="3">
    <source>
        <dbReference type="ARBA" id="ARBA00023125"/>
    </source>
</evidence>
<dbReference type="Proteomes" id="UP000078390">
    <property type="component" value="Unassembled WGS sequence"/>
</dbReference>